<dbReference type="Gene3D" id="2.40.30.130">
    <property type="match status" value="1"/>
</dbReference>
<dbReference type="Gene3D" id="3.10.310.40">
    <property type="match status" value="1"/>
</dbReference>
<dbReference type="InterPro" id="IPR018164">
    <property type="entry name" value="Ala-tRNA-synth_IIc_N"/>
</dbReference>
<evidence type="ECO:0000313" key="7">
    <source>
        <dbReference type="Proteomes" id="UP001652409"/>
    </source>
</evidence>
<proteinExistence type="predicted"/>
<evidence type="ECO:0000256" key="4">
    <source>
        <dbReference type="ARBA" id="ARBA00022833"/>
    </source>
</evidence>
<dbReference type="Pfam" id="PF01411">
    <property type="entry name" value="tRNA-synt_2c"/>
    <property type="match status" value="1"/>
</dbReference>
<dbReference type="InterPro" id="IPR012947">
    <property type="entry name" value="tRNA_SAD"/>
</dbReference>
<comment type="caution">
    <text evidence="6">The sequence shown here is derived from an EMBL/GenBank/DDBJ whole genome shotgun (WGS) entry which is preliminary data.</text>
</comment>
<evidence type="ECO:0000256" key="2">
    <source>
        <dbReference type="ARBA" id="ARBA00004496"/>
    </source>
</evidence>
<dbReference type="EMBL" id="JAOQJL010000048">
    <property type="protein sequence ID" value="MCU6767034.1"/>
    <property type="molecule type" value="Genomic_DNA"/>
</dbReference>
<dbReference type="SMART" id="SM00863">
    <property type="entry name" value="tRNA_SAD"/>
    <property type="match status" value="1"/>
</dbReference>
<dbReference type="PANTHER" id="PTHR43462:SF1">
    <property type="entry name" value="ALANYL-TRNA EDITING PROTEIN AARSD1"/>
    <property type="match status" value="1"/>
</dbReference>
<keyword evidence="4" id="KW-0862">Zinc</keyword>
<reference evidence="6 7" key="1">
    <citation type="journal article" date="2021" name="ISME Commun">
        <title>Automated analysis of genomic sequences facilitates high-throughput and comprehensive description of bacteria.</title>
        <authorList>
            <person name="Hitch T.C.A."/>
        </authorList>
    </citation>
    <scope>NUCLEOTIDE SEQUENCE [LARGE SCALE GENOMIC DNA]</scope>
    <source>
        <strain evidence="6 7">Sanger_23</strain>
    </source>
</reference>
<dbReference type="InterPro" id="IPR018165">
    <property type="entry name" value="Ala-tRNA-synth_IIc_core"/>
</dbReference>
<feature type="domain" description="Alanyl-transfer RNA synthetases family profile" evidence="5">
    <location>
        <begin position="1"/>
        <end position="237"/>
    </location>
</feature>
<keyword evidence="3" id="KW-0479">Metal-binding</keyword>
<protein>
    <submittedName>
        <fullName evidence="6">Alanyl-tRNA editing protein</fullName>
    </submittedName>
</protein>
<comment type="cofactor">
    <cofactor evidence="1">
        <name>Zn(2+)</name>
        <dbReference type="ChEBI" id="CHEBI:29105"/>
    </cofactor>
</comment>
<dbReference type="RefSeq" id="WP_158422761.1">
    <property type="nucleotide sequence ID" value="NZ_JAOQJL010000048.1"/>
</dbReference>
<dbReference type="PANTHER" id="PTHR43462">
    <property type="entry name" value="ALANYL-TRNA EDITING PROTEIN"/>
    <property type="match status" value="1"/>
</dbReference>
<evidence type="ECO:0000259" key="5">
    <source>
        <dbReference type="PROSITE" id="PS50860"/>
    </source>
</evidence>
<evidence type="ECO:0000256" key="1">
    <source>
        <dbReference type="ARBA" id="ARBA00001947"/>
    </source>
</evidence>
<dbReference type="PROSITE" id="PS50860">
    <property type="entry name" value="AA_TRNA_LIGASE_II_ALA"/>
    <property type="match status" value="1"/>
</dbReference>
<sequence>MTETQRLYYEDVYIREFQAQVLACQAAGKGYAILLDRSAFYPEGGGQPSDQGVLDSVKVTEVHEKDGELLHYTDAPLEPGTQVTGRINWQRRFDLMQQHSGEHMVSGLVHQAYGYDNVGFHMGSDVITVDFNGILTEAQIHEIEQQVNQKIWENAAVEIFYPDKDALETLDYRSKKELNGQVRIVRFPGVDTCACCGTHVAYTGEIGMVKLLSVEKFREGVRMEMICGSRVLDYLNKVDDQNHQISMRLSAKSDRTAQAVERLQEENFSLKGRVQSLEEGMFAAEANKWAGKGNVLLFQQNMEADSLRKLTDAVMQTCGGRCAVFSSNADGSCKYAMGEKAGDLRQLTRNMNNALNGRGGGKPFFVQGSVQAGEDQIREFFREL</sequence>
<evidence type="ECO:0000256" key="3">
    <source>
        <dbReference type="ARBA" id="ARBA00022723"/>
    </source>
</evidence>
<dbReference type="Proteomes" id="UP001652409">
    <property type="component" value="Unassembled WGS sequence"/>
</dbReference>
<dbReference type="InterPro" id="IPR018163">
    <property type="entry name" value="Thr/Ala-tRNA-synth_IIc_edit"/>
</dbReference>
<dbReference type="Pfam" id="PF07973">
    <property type="entry name" value="tRNA_SAD"/>
    <property type="match status" value="1"/>
</dbReference>
<dbReference type="SUPFAM" id="SSF55186">
    <property type="entry name" value="ThrRS/AlaRS common domain"/>
    <property type="match status" value="1"/>
</dbReference>
<gene>
    <name evidence="6" type="ORF">OCV61_16825</name>
</gene>
<accession>A0ABT2TXS4</accession>
<dbReference type="Gene3D" id="3.30.980.10">
    <property type="entry name" value="Threonyl-trna Synthetase, Chain A, domain 2"/>
    <property type="match status" value="1"/>
</dbReference>
<dbReference type="InterPro" id="IPR009000">
    <property type="entry name" value="Transl_B-barrel_sf"/>
</dbReference>
<name>A0ABT2TXS4_9FIRM</name>
<organism evidence="6 7">
    <name type="scientific">Blautia ammoniilytica</name>
    <dbReference type="NCBI Taxonomy" id="2981782"/>
    <lineage>
        <taxon>Bacteria</taxon>
        <taxon>Bacillati</taxon>
        <taxon>Bacillota</taxon>
        <taxon>Clostridia</taxon>
        <taxon>Lachnospirales</taxon>
        <taxon>Lachnospiraceae</taxon>
        <taxon>Blautia</taxon>
    </lineage>
</organism>
<dbReference type="InterPro" id="IPR003156">
    <property type="entry name" value="DHHA1_dom"/>
</dbReference>
<dbReference type="InterPro" id="IPR051335">
    <property type="entry name" value="Alanyl-tRNA_Editing_Enzymes"/>
</dbReference>
<dbReference type="Pfam" id="PF02272">
    <property type="entry name" value="DHHA1"/>
    <property type="match status" value="1"/>
</dbReference>
<comment type="subcellular location">
    <subcellularLocation>
        <location evidence="2">Cytoplasm</location>
    </subcellularLocation>
</comment>
<evidence type="ECO:0000313" key="6">
    <source>
        <dbReference type="EMBL" id="MCU6767034.1"/>
    </source>
</evidence>
<keyword evidence="7" id="KW-1185">Reference proteome</keyword>
<dbReference type="SUPFAM" id="SSF50447">
    <property type="entry name" value="Translation proteins"/>
    <property type="match status" value="1"/>
</dbReference>